<sequence>MSIGNEPGVARRGSAAARSGARRGLPSWAPRRGTPDAAAAAAVAAVLHDLGPEGWTSLPGLRGPGRGAGRIDHVVIGPGGVVVVDATDAAQAAGWVTSLLAPRHRSAVRAVVCATDRPAAAVEGCGAAVVSRDALADHLRGLPARLHPADVAGLAQHLHVLLGEAWEPDVLTTATLGTAQRAARRRVVRPLTSDVAVPLPPGRGATPTVDDRDLVRHTRVALALRAGVVVSVAWLAWVFTTAPLGSL</sequence>
<evidence type="ECO:0000256" key="2">
    <source>
        <dbReference type="SAM" id="Phobius"/>
    </source>
</evidence>
<evidence type="ECO:0000259" key="3">
    <source>
        <dbReference type="Pfam" id="PF08378"/>
    </source>
</evidence>
<dbReference type="EMBL" id="BONP01000031">
    <property type="protein sequence ID" value="GIG41609.1"/>
    <property type="molecule type" value="Genomic_DNA"/>
</dbReference>
<dbReference type="Pfam" id="PF08378">
    <property type="entry name" value="NERD"/>
    <property type="match status" value="1"/>
</dbReference>
<dbReference type="RefSeq" id="WP_203675906.1">
    <property type="nucleotide sequence ID" value="NZ_BONP01000031.1"/>
</dbReference>
<keyword evidence="2" id="KW-1133">Transmembrane helix</keyword>
<feature type="domain" description="NERD" evidence="3">
    <location>
        <begin position="39"/>
        <end position="86"/>
    </location>
</feature>
<organism evidence="4 5">
    <name type="scientific">Cellulomonas phragmiteti</name>
    <dbReference type="NCBI Taxonomy" id="478780"/>
    <lineage>
        <taxon>Bacteria</taxon>
        <taxon>Bacillati</taxon>
        <taxon>Actinomycetota</taxon>
        <taxon>Actinomycetes</taxon>
        <taxon>Micrococcales</taxon>
        <taxon>Cellulomonadaceae</taxon>
        <taxon>Cellulomonas</taxon>
    </lineage>
</organism>
<keyword evidence="5" id="KW-1185">Reference proteome</keyword>
<keyword evidence="2" id="KW-0812">Transmembrane</keyword>
<dbReference type="Proteomes" id="UP000614741">
    <property type="component" value="Unassembled WGS sequence"/>
</dbReference>
<keyword evidence="2" id="KW-0472">Membrane</keyword>
<protein>
    <recommendedName>
        <fullName evidence="3">NERD domain-containing protein</fullName>
    </recommendedName>
</protein>
<evidence type="ECO:0000313" key="4">
    <source>
        <dbReference type="EMBL" id="GIG41609.1"/>
    </source>
</evidence>
<reference evidence="4 5" key="1">
    <citation type="submission" date="2021-01" db="EMBL/GenBank/DDBJ databases">
        <title>Whole genome shotgun sequence of Cellulomonas phragmiteti NBRC 110785.</title>
        <authorList>
            <person name="Komaki H."/>
            <person name="Tamura T."/>
        </authorList>
    </citation>
    <scope>NUCLEOTIDE SEQUENCE [LARGE SCALE GENOMIC DNA]</scope>
    <source>
        <strain evidence="4 5">NBRC 110785</strain>
    </source>
</reference>
<name>A0ABQ4DQJ7_9CELL</name>
<comment type="caution">
    <text evidence="4">The sequence shown here is derived from an EMBL/GenBank/DDBJ whole genome shotgun (WGS) entry which is preliminary data.</text>
</comment>
<evidence type="ECO:0000313" key="5">
    <source>
        <dbReference type="Proteomes" id="UP000614741"/>
    </source>
</evidence>
<dbReference type="InterPro" id="IPR011528">
    <property type="entry name" value="NERD"/>
</dbReference>
<feature type="compositionally biased region" description="Low complexity" evidence="1">
    <location>
        <begin position="10"/>
        <end position="24"/>
    </location>
</feature>
<feature type="transmembrane region" description="Helical" evidence="2">
    <location>
        <begin position="222"/>
        <end position="240"/>
    </location>
</feature>
<feature type="region of interest" description="Disordered" evidence="1">
    <location>
        <begin position="1"/>
        <end position="33"/>
    </location>
</feature>
<gene>
    <name evidence="4" type="ORF">Cph01nite_33710</name>
</gene>
<evidence type="ECO:0000256" key="1">
    <source>
        <dbReference type="SAM" id="MobiDB-lite"/>
    </source>
</evidence>
<accession>A0ABQ4DQJ7</accession>
<proteinExistence type="predicted"/>